<proteinExistence type="predicted"/>
<evidence type="ECO:0000313" key="3">
    <source>
        <dbReference type="Proteomes" id="UP001604336"/>
    </source>
</evidence>
<evidence type="ECO:0000256" key="1">
    <source>
        <dbReference type="SAM" id="MobiDB-lite"/>
    </source>
</evidence>
<sequence length="136" mass="15257">MDEPAIDEAHIGSGEPSVSKDTSALRKLSRVICPPRRFDLLITNGGLLIEEDESITYIESKSNVDSKRWQEAMESEMNSIQPDVSYTLSVTSRLQANPGEKYWIAVKNILKYLRMTKDMFLVSGGNELRVQGYADA</sequence>
<dbReference type="AlphaFoldDB" id="A0ABD1PDK9"/>
<protein>
    <submittedName>
        <fullName evidence="2">Retrotransposon protein</fullName>
    </submittedName>
</protein>
<gene>
    <name evidence="2" type="ORF">Adt_45409</name>
</gene>
<keyword evidence="3" id="KW-1185">Reference proteome</keyword>
<dbReference type="Proteomes" id="UP001604336">
    <property type="component" value="Unassembled WGS sequence"/>
</dbReference>
<feature type="region of interest" description="Disordered" evidence="1">
    <location>
        <begin position="1"/>
        <end position="20"/>
    </location>
</feature>
<organism evidence="2 3">
    <name type="scientific">Abeliophyllum distichum</name>
    <dbReference type="NCBI Taxonomy" id="126358"/>
    <lineage>
        <taxon>Eukaryota</taxon>
        <taxon>Viridiplantae</taxon>
        <taxon>Streptophyta</taxon>
        <taxon>Embryophyta</taxon>
        <taxon>Tracheophyta</taxon>
        <taxon>Spermatophyta</taxon>
        <taxon>Magnoliopsida</taxon>
        <taxon>eudicotyledons</taxon>
        <taxon>Gunneridae</taxon>
        <taxon>Pentapetalae</taxon>
        <taxon>asterids</taxon>
        <taxon>lamiids</taxon>
        <taxon>Lamiales</taxon>
        <taxon>Oleaceae</taxon>
        <taxon>Forsythieae</taxon>
        <taxon>Abeliophyllum</taxon>
    </lineage>
</organism>
<dbReference type="EMBL" id="JBFOLK010000014">
    <property type="protein sequence ID" value="KAL2461989.1"/>
    <property type="molecule type" value="Genomic_DNA"/>
</dbReference>
<evidence type="ECO:0000313" key="2">
    <source>
        <dbReference type="EMBL" id="KAL2461989.1"/>
    </source>
</evidence>
<reference evidence="3" key="1">
    <citation type="submission" date="2024-07" db="EMBL/GenBank/DDBJ databases">
        <title>Two chromosome-level genome assemblies of Korean endemic species Abeliophyllum distichum and Forsythia ovata (Oleaceae).</title>
        <authorList>
            <person name="Jang H."/>
        </authorList>
    </citation>
    <scope>NUCLEOTIDE SEQUENCE [LARGE SCALE GENOMIC DNA]</scope>
</reference>
<comment type="caution">
    <text evidence="2">The sequence shown here is derived from an EMBL/GenBank/DDBJ whole genome shotgun (WGS) entry which is preliminary data.</text>
</comment>
<name>A0ABD1PDK9_9LAMI</name>
<accession>A0ABD1PDK9</accession>